<organism evidence="4 5">
    <name type="scientific">Embleya scabrispora</name>
    <dbReference type="NCBI Taxonomy" id="159449"/>
    <lineage>
        <taxon>Bacteria</taxon>
        <taxon>Bacillati</taxon>
        <taxon>Actinomycetota</taxon>
        <taxon>Actinomycetes</taxon>
        <taxon>Kitasatosporales</taxon>
        <taxon>Streptomycetaceae</taxon>
        <taxon>Embleya</taxon>
    </lineage>
</organism>
<feature type="domain" description="PASTA" evidence="3">
    <location>
        <begin position="358"/>
        <end position="424"/>
    </location>
</feature>
<dbReference type="Gene3D" id="3.30.10.20">
    <property type="match status" value="2"/>
</dbReference>
<dbReference type="Pfam" id="PF03793">
    <property type="entry name" value="PASTA"/>
    <property type="match status" value="2"/>
</dbReference>
<dbReference type="CDD" id="cd06577">
    <property type="entry name" value="PASTA_pknB"/>
    <property type="match status" value="2"/>
</dbReference>
<protein>
    <recommendedName>
        <fullName evidence="3">PASTA domain-containing protein</fullName>
    </recommendedName>
</protein>
<feature type="region of interest" description="Disordered" evidence="1">
    <location>
        <begin position="339"/>
        <end position="358"/>
    </location>
</feature>
<evidence type="ECO:0000313" key="5">
    <source>
        <dbReference type="Proteomes" id="UP000190037"/>
    </source>
</evidence>
<gene>
    <name evidence="4" type="ORF">B4N89_07310</name>
</gene>
<evidence type="ECO:0000259" key="3">
    <source>
        <dbReference type="PROSITE" id="PS51178"/>
    </source>
</evidence>
<keyword evidence="2" id="KW-0812">Transmembrane</keyword>
<feature type="compositionally biased region" description="Low complexity" evidence="1">
    <location>
        <begin position="348"/>
        <end position="358"/>
    </location>
</feature>
<feature type="domain" description="PASTA" evidence="3">
    <location>
        <begin position="277"/>
        <end position="338"/>
    </location>
</feature>
<comment type="caution">
    <text evidence="4">The sequence shown here is derived from an EMBL/GenBank/DDBJ whole genome shotgun (WGS) entry which is preliminary data.</text>
</comment>
<keyword evidence="2" id="KW-0472">Membrane</keyword>
<dbReference type="InterPro" id="IPR005543">
    <property type="entry name" value="PASTA_dom"/>
</dbReference>
<dbReference type="PROSITE" id="PS51178">
    <property type="entry name" value="PASTA"/>
    <property type="match status" value="2"/>
</dbReference>
<dbReference type="RefSeq" id="WP_078975039.1">
    <property type="nucleotide sequence ID" value="NZ_MWQN01000001.1"/>
</dbReference>
<feature type="compositionally biased region" description="Low complexity" evidence="1">
    <location>
        <begin position="244"/>
        <end position="279"/>
    </location>
</feature>
<dbReference type="AlphaFoldDB" id="A0A1T3NVE5"/>
<name>A0A1T3NVE5_9ACTN</name>
<evidence type="ECO:0000256" key="1">
    <source>
        <dbReference type="SAM" id="MobiDB-lite"/>
    </source>
</evidence>
<feature type="transmembrane region" description="Helical" evidence="2">
    <location>
        <begin position="204"/>
        <end position="226"/>
    </location>
</feature>
<accession>A0A1T3NVE5</accession>
<dbReference type="SMART" id="SM00740">
    <property type="entry name" value="PASTA"/>
    <property type="match status" value="2"/>
</dbReference>
<dbReference type="EMBL" id="MWQN01000001">
    <property type="protein sequence ID" value="OPC80786.1"/>
    <property type="molecule type" value="Genomic_DNA"/>
</dbReference>
<sequence length="434" mass="43921">MLHCLLCGTPYLETDAYCPGEQCGTDLHGQRMGDPACAVQAWCEPRRITAAPGETVMVTLTLRNTGSVSDVYDPELPRDAARRIGLDRPGPPELQPGEVRTWTIVYTVPPDVADQLAPNGMFGLGEVGADGGGSAFEEDSRVVEENDVPVRVVSARDMRVAACAPFSVRVVAACAGAGAWGAAGAAAGASVDREHRNGNRRTKVVAAVFATVAAIVVAVVVGMAMADSDDASPAAKTSPTTSVPESTGPTPTAGPTTEAPVTGTPDASESAAPSTSAPTRLTVPNVVGMSEAQGVALLREKGFRGSVRGSGGTIVSTDPAAGTKVDRERAEIVVVMSGARTTPPPTGSAPISSPTATAPATATVPPLIGASSSEAESRLRGAGLVADIVRVPTADTPEDTVVDCAPGEGSRVRRGSTVTVKVATAPSTGSPAPR</sequence>
<evidence type="ECO:0000313" key="4">
    <source>
        <dbReference type="EMBL" id="OPC80786.1"/>
    </source>
</evidence>
<proteinExistence type="predicted"/>
<feature type="region of interest" description="Disordered" evidence="1">
    <location>
        <begin position="229"/>
        <end position="282"/>
    </location>
</feature>
<keyword evidence="5" id="KW-1185">Reference proteome</keyword>
<dbReference type="STRING" id="159449.B4N89_07310"/>
<dbReference type="OrthoDB" id="3444343at2"/>
<dbReference type="SUPFAM" id="SSF54184">
    <property type="entry name" value="Penicillin-binding protein 2x (pbp-2x), c-terminal domain"/>
    <property type="match status" value="1"/>
</dbReference>
<reference evidence="4 5" key="1">
    <citation type="submission" date="2017-03" db="EMBL/GenBank/DDBJ databases">
        <title>Draft genome sequence of Streptomyces scabrisporus NF3, endophyte isolated from Amphipterygium adstringens.</title>
        <authorList>
            <person name="Vazquez M."/>
            <person name="Ceapa C.D."/>
            <person name="Rodriguez Luna D."/>
            <person name="Sanchez Esquivel S."/>
        </authorList>
    </citation>
    <scope>NUCLEOTIDE SEQUENCE [LARGE SCALE GENOMIC DNA]</scope>
    <source>
        <strain evidence="4 5">NF3</strain>
    </source>
</reference>
<evidence type="ECO:0000256" key="2">
    <source>
        <dbReference type="SAM" id="Phobius"/>
    </source>
</evidence>
<keyword evidence="2" id="KW-1133">Transmembrane helix</keyword>
<dbReference type="Proteomes" id="UP000190037">
    <property type="component" value="Unassembled WGS sequence"/>
</dbReference>